<dbReference type="InterPro" id="IPR029052">
    <property type="entry name" value="Metallo-depent_PP-like"/>
</dbReference>
<dbReference type="GO" id="GO:0016787">
    <property type="term" value="F:hydrolase activity"/>
    <property type="evidence" value="ECO:0007669"/>
    <property type="project" value="UniProtKB-KW"/>
</dbReference>
<evidence type="ECO:0000256" key="2">
    <source>
        <dbReference type="ARBA" id="ARBA00022801"/>
    </source>
</evidence>
<dbReference type="RefSeq" id="WP_157898847.1">
    <property type="nucleotide sequence ID" value="NZ_CP015136.1"/>
</dbReference>
<dbReference type="PANTHER" id="PTHR10161:SF14">
    <property type="entry name" value="TARTRATE-RESISTANT ACID PHOSPHATASE TYPE 5"/>
    <property type="match status" value="1"/>
</dbReference>
<name>A0A143PKG4_LUTPR</name>
<protein>
    <submittedName>
        <fullName evidence="4">Calcineurin-like phosphoesterase</fullName>
    </submittedName>
</protein>
<keyword evidence="5" id="KW-1185">Reference proteome</keyword>
<dbReference type="InterPro" id="IPR004843">
    <property type="entry name" value="Calcineurin-like_PHP"/>
</dbReference>
<dbReference type="Pfam" id="PF00149">
    <property type="entry name" value="Metallophos"/>
    <property type="match status" value="1"/>
</dbReference>
<dbReference type="AlphaFoldDB" id="A0A143PKG4"/>
<proteinExistence type="predicted"/>
<dbReference type="SUPFAM" id="SSF56300">
    <property type="entry name" value="Metallo-dependent phosphatases"/>
    <property type="match status" value="1"/>
</dbReference>
<reference evidence="5" key="2">
    <citation type="submission" date="2016-04" db="EMBL/GenBank/DDBJ databases">
        <title>First Complete Genome Sequence of a Subdivision 6 Acidobacterium.</title>
        <authorList>
            <person name="Huang S."/>
            <person name="Vieira S."/>
            <person name="Bunk B."/>
            <person name="Riedel T."/>
            <person name="Sproeer C."/>
            <person name="Overmann J."/>
        </authorList>
    </citation>
    <scope>NUCLEOTIDE SEQUENCE [LARGE SCALE GENOMIC DNA]</scope>
    <source>
        <strain evidence="5">DSM 100886 HEG_-6_39</strain>
    </source>
</reference>
<dbReference type="InterPro" id="IPR051558">
    <property type="entry name" value="Metallophosphoesterase_PAP"/>
</dbReference>
<dbReference type="Proteomes" id="UP000076079">
    <property type="component" value="Chromosome"/>
</dbReference>
<reference evidence="4 5" key="1">
    <citation type="journal article" date="2016" name="Genome Announc.">
        <title>First Complete Genome Sequence of a Subdivision 6 Acidobacterium Strain.</title>
        <authorList>
            <person name="Huang S."/>
            <person name="Vieira S."/>
            <person name="Bunk B."/>
            <person name="Riedel T."/>
            <person name="Sproer C."/>
            <person name="Overmann J."/>
        </authorList>
    </citation>
    <scope>NUCLEOTIDE SEQUENCE [LARGE SCALE GENOMIC DNA]</scope>
    <source>
        <strain evidence="5">DSM 100886 HEG_-6_39</strain>
    </source>
</reference>
<sequence>MSEDDLRGRPPDWLALPANASSVKFAVIGDGGRGWPPQYDVAQRMAGYHQRFAFPLVLMVGDNIYEGPASPEDYRQKFEEPYRALREAGVRFQAVLGNHDDPAQRFYAGFNMDGQRFYSFEPSGPPLARLRDLVRIFALDSTNVDATQLAWLDRELGRSRALWKLCILHHPLYTAGRYERTGLLMRWHLESILITHGVHAVFSGHEHFYQRSTPQQGIVYFITGAAGSLRTGDASSGPTVARAFDRDYSFMLCEIVDDKLYFQSITRAGVTVDAGVVRLMLDA</sequence>
<evidence type="ECO:0000256" key="1">
    <source>
        <dbReference type="ARBA" id="ARBA00022729"/>
    </source>
</evidence>
<evidence type="ECO:0000259" key="3">
    <source>
        <dbReference type="Pfam" id="PF00149"/>
    </source>
</evidence>
<dbReference type="Gene3D" id="3.60.21.10">
    <property type="match status" value="1"/>
</dbReference>
<dbReference type="KEGG" id="abac:LuPra_01443"/>
<keyword evidence="2" id="KW-0378">Hydrolase</keyword>
<dbReference type="EMBL" id="CP015136">
    <property type="protein sequence ID" value="AMY08249.1"/>
    <property type="molecule type" value="Genomic_DNA"/>
</dbReference>
<gene>
    <name evidence="4" type="ORF">LuPra_01443</name>
</gene>
<dbReference type="PANTHER" id="PTHR10161">
    <property type="entry name" value="TARTRATE-RESISTANT ACID PHOSPHATASE TYPE 5"/>
    <property type="match status" value="1"/>
</dbReference>
<dbReference type="OrthoDB" id="9809781at2"/>
<evidence type="ECO:0000313" key="5">
    <source>
        <dbReference type="Proteomes" id="UP000076079"/>
    </source>
</evidence>
<feature type="domain" description="Calcineurin-like phosphoesterase" evidence="3">
    <location>
        <begin position="24"/>
        <end position="208"/>
    </location>
</feature>
<dbReference type="STRING" id="1855912.LuPra_01443"/>
<organism evidence="4 5">
    <name type="scientific">Luteitalea pratensis</name>
    <dbReference type="NCBI Taxonomy" id="1855912"/>
    <lineage>
        <taxon>Bacteria</taxon>
        <taxon>Pseudomonadati</taxon>
        <taxon>Acidobacteriota</taxon>
        <taxon>Vicinamibacteria</taxon>
        <taxon>Vicinamibacterales</taxon>
        <taxon>Vicinamibacteraceae</taxon>
        <taxon>Luteitalea</taxon>
    </lineage>
</organism>
<evidence type="ECO:0000313" key="4">
    <source>
        <dbReference type="EMBL" id="AMY08249.1"/>
    </source>
</evidence>
<accession>A0A143PKG4</accession>
<keyword evidence="1" id="KW-0732">Signal</keyword>